<keyword evidence="8" id="KW-0732">Signal</keyword>
<dbReference type="Proteomes" id="UP000253083">
    <property type="component" value="Unassembled WGS sequence"/>
</dbReference>
<dbReference type="AlphaFoldDB" id="A0A395JPS1"/>
<evidence type="ECO:0000256" key="1">
    <source>
        <dbReference type="ARBA" id="ARBA00004651"/>
    </source>
</evidence>
<protein>
    <submittedName>
        <fullName evidence="10">Thiol:disulfide interchange protein DsbD</fullName>
    </submittedName>
</protein>
<evidence type="ECO:0000256" key="3">
    <source>
        <dbReference type="ARBA" id="ARBA00022692"/>
    </source>
</evidence>
<dbReference type="SUPFAM" id="SSF74863">
    <property type="entry name" value="Thiol:disulfide interchange protein DsbD, N-terminal domain (DsbD-alpha)"/>
    <property type="match status" value="1"/>
</dbReference>
<keyword evidence="4" id="KW-0201">Cytochrome c-type biogenesis</keyword>
<feature type="transmembrane region" description="Helical" evidence="7">
    <location>
        <begin position="266"/>
        <end position="286"/>
    </location>
</feature>
<evidence type="ECO:0000313" key="10">
    <source>
        <dbReference type="EMBL" id="RBP53641.1"/>
    </source>
</evidence>
<dbReference type="PROSITE" id="PS51352">
    <property type="entry name" value="THIOREDOXIN_2"/>
    <property type="match status" value="1"/>
</dbReference>
<name>A0A395JPS1_9GAMM</name>
<dbReference type="InterPro" id="IPR036929">
    <property type="entry name" value="DsbDN_sf"/>
</dbReference>
<feature type="transmembrane region" description="Helical" evidence="7">
    <location>
        <begin position="437"/>
        <end position="457"/>
    </location>
</feature>
<feature type="transmembrane region" description="Helical" evidence="7">
    <location>
        <begin position="385"/>
        <end position="417"/>
    </location>
</feature>
<keyword evidence="6 7" id="KW-0472">Membrane</keyword>
<dbReference type="RefSeq" id="WP_170131981.1">
    <property type="nucleotide sequence ID" value="NZ_QNRT01000001.1"/>
</dbReference>
<dbReference type="InterPro" id="IPR003834">
    <property type="entry name" value="Cyt_c_assmbl_TM_dom"/>
</dbReference>
<gene>
    <name evidence="10" type="ORF">DFR28_1011028</name>
</gene>
<dbReference type="Gene3D" id="3.40.30.10">
    <property type="entry name" value="Glutaredoxin"/>
    <property type="match status" value="1"/>
</dbReference>
<dbReference type="GO" id="GO:0015035">
    <property type="term" value="F:protein-disulfide reductase activity"/>
    <property type="evidence" value="ECO:0007669"/>
    <property type="project" value="TreeGrafter"/>
</dbReference>
<comment type="subcellular location">
    <subcellularLocation>
        <location evidence="1">Cell membrane</location>
        <topology evidence="1">Multi-pass membrane protein</topology>
    </subcellularLocation>
</comment>
<feature type="domain" description="Thioredoxin" evidence="9">
    <location>
        <begin position="477"/>
        <end position="602"/>
    </location>
</feature>
<feature type="transmembrane region" description="Helical" evidence="7">
    <location>
        <begin position="345"/>
        <end position="373"/>
    </location>
</feature>
<accession>A0A395JPS1</accession>
<dbReference type="FunCoup" id="A0A395JPS1">
    <property type="interactions" value="108"/>
</dbReference>
<dbReference type="Pfam" id="PF11412">
    <property type="entry name" value="DsbD_N"/>
    <property type="match status" value="1"/>
</dbReference>
<keyword evidence="2" id="KW-1003">Cell membrane</keyword>
<evidence type="ECO:0000256" key="5">
    <source>
        <dbReference type="ARBA" id="ARBA00022989"/>
    </source>
</evidence>
<dbReference type="GO" id="GO:0005886">
    <property type="term" value="C:plasma membrane"/>
    <property type="evidence" value="ECO:0007669"/>
    <property type="project" value="UniProtKB-SubCell"/>
</dbReference>
<dbReference type="InterPro" id="IPR028250">
    <property type="entry name" value="DsbDN"/>
</dbReference>
<reference evidence="10 11" key="1">
    <citation type="submission" date="2018-06" db="EMBL/GenBank/DDBJ databases">
        <title>Genomic Encyclopedia of Type Strains, Phase IV (KMG-IV): sequencing the most valuable type-strain genomes for metagenomic binning, comparative biology and taxonomic classification.</title>
        <authorList>
            <person name="Goeker M."/>
        </authorList>
    </citation>
    <scope>NUCLEOTIDE SEQUENCE [LARGE SCALE GENOMIC DNA]</scope>
    <source>
        <strain evidence="10 11">DSM 24032</strain>
    </source>
</reference>
<evidence type="ECO:0000256" key="8">
    <source>
        <dbReference type="SAM" id="SignalP"/>
    </source>
</evidence>
<feature type="transmembrane region" description="Helical" evidence="7">
    <location>
        <begin position="187"/>
        <end position="219"/>
    </location>
</feature>
<feature type="chain" id="PRO_5017408898" evidence="8">
    <location>
        <begin position="26"/>
        <end position="602"/>
    </location>
</feature>
<evidence type="ECO:0000256" key="4">
    <source>
        <dbReference type="ARBA" id="ARBA00022748"/>
    </source>
</evidence>
<evidence type="ECO:0000313" key="11">
    <source>
        <dbReference type="Proteomes" id="UP000253083"/>
    </source>
</evidence>
<feature type="transmembrane region" description="Helical" evidence="7">
    <location>
        <begin position="307"/>
        <end position="339"/>
    </location>
</feature>
<dbReference type="Pfam" id="PF02683">
    <property type="entry name" value="DsbD_TM"/>
    <property type="match status" value="1"/>
</dbReference>
<dbReference type="GO" id="GO:0017004">
    <property type="term" value="P:cytochrome complex assembly"/>
    <property type="evidence" value="ECO:0007669"/>
    <property type="project" value="UniProtKB-KW"/>
</dbReference>
<keyword evidence="3 7" id="KW-0812">Transmembrane</keyword>
<proteinExistence type="predicted"/>
<comment type="caution">
    <text evidence="10">The sequence shown here is derived from an EMBL/GenBank/DDBJ whole genome shotgun (WGS) entry which is preliminary data.</text>
</comment>
<dbReference type="PANTHER" id="PTHR32234:SF0">
    <property type="entry name" value="THIOL:DISULFIDE INTERCHANGE PROTEIN DSBD"/>
    <property type="match status" value="1"/>
</dbReference>
<organism evidence="10 11">
    <name type="scientific">Arenicella xantha</name>
    <dbReference type="NCBI Taxonomy" id="644221"/>
    <lineage>
        <taxon>Bacteria</taxon>
        <taxon>Pseudomonadati</taxon>
        <taxon>Pseudomonadota</taxon>
        <taxon>Gammaproteobacteria</taxon>
        <taxon>Arenicellales</taxon>
        <taxon>Arenicellaceae</taxon>
        <taxon>Arenicella</taxon>
    </lineage>
</organism>
<dbReference type="InterPro" id="IPR036249">
    <property type="entry name" value="Thioredoxin-like_sf"/>
</dbReference>
<dbReference type="EMBL" id="QNRT01000001">
    <property type="protein sequence ID" value="RBP53641.1"/>
    <property type="molecule type" value="Genomic_DNA"/>
</dbReference>
<feature type="transmembrane region" description="Helical" evidence="7">
    <location>
        <begin position="231"/>
        <end position="254"/>
    </location>
</feature>
<keyword evidence="5 7" id="KW-1133">Transmembrane helix</keyword>
<evidence type="ECO:0000259" key="9">
    <source>
        <dbReference type="PROSITE" id="PS51352"/>
    </source>
</evidence>
<dbReference type="GO" id="GO:0045454">
    <property type="term" value="P:cell redox homeostasis"/>
    <property type="evidence" value="ECO:0007669"/>
    <property type="project" value="TreeGrafter"/>
</dbReference>
<dbReference type="Gene3D" id="2.60.40.1250">
    <property type="entry name" value="Thiol:disulfide interchange protein DsbD, N-terminal domain"/>
    <property type="match status" value="1"/>
</dbReference>
<dbReference type="PANTHER" id="PTHR32234">
    <property type="entry name" value="THIOL:DISULFIDE INTERCHANGE PROTEIN DSBD"/>
    <property type="match status" value="1"/>
</dbReference>
<keyword evidence="11" id="KW-1185">Reference proteome</keyword>
<feature type="signal peptide" evidence="8">
    <location>
        <begin position="1"/>
        <end position="25"/>
    </location>
</feature>
<dbReference type="SUPFAM" id="SSF52833">
    <property type="entry name" value="Thioredoxin-like"/>
    <property type="match status" value="1"/>
</dbReference>
<dbReference type="NCBIfam" id="NF001419">
    <property type="entry name" value="PRK00293.1"/>
    <property type="match status" value="1"/>
</dbReference>
<dbReference type="InParanoid" id="A0A395JPS1"/>
<evidence type="ECO:0000256" key="7">
    <source>
        <dbReference type="SAM" id="Phobius"/>
    </source>
</evidence>
<dbReference type="Pfam" id="PF13899">
    <property type="entry name" value="Thioredoxin_7"/>
    <property type="match status" value="1"/>
</dbReference>
<sequence>MKQFSYIALRLAAFSLLVMMTSANAQFWSKKESPLLPEEQAFSVTAEITDQQLKLFWTIAPDYYMYRDQFQVSSATPGVEIGDLQFPAGETEDDPLFGQVVVYFYNVELIAPLTALPDTATSIELTLLGQGCNKPVGVCYPPQTRVVTVDYTPSANAPNTVTATDSSPENLKQASDKLESNAPQKSFWSYVAAAFVAGLVLSFTPCVLPMIPILLGVIAGQQNPSRLRAGWLAFCYVMGTVAVYAVAGWLAGLSGTQLQAYFQNPWVIGFICGLLLLLAASLFGAFRLELPSSVQTKLSGQSISTRSVSITTFFLGVISSLVVGACVSPVLFITIGAAIKAGDPVLGSAIMSALALGMGLLLILVGFGAGWILPRAGAWMKQVQILFGFMVIGVAIYIAGFIAAVPVLALWCALLLWTGFYLWQLGENSSVALSAAVLRGLGLAALLWGAMALVGVATGGNNIFQPLATVNVGGSNSALKSKLPFNSVTTLNAAKTLLDKAKTDNKPVLVDFYADWCLDCKRMASSTFLEPEIHEALSEWALIEVDVTVTNDNSEALKRFFDVFGPPATLFIQANGQELSDLRQYGYLNKSELLALVARANN</sequence>
<evidence type="ECO:0000256" key="2">
    <source>
        <dbReference type="ARBA" id="ARBA00022475"/>
    </source>
</evidence>
<dbReference type="InterPro" id="IPR013766">
    <property type="entry name" value="Thioredoxin_domain"/>
</dbReference>
<evidence type="ECO:0000256" key="6">
    <source>
        <dbReference type="ARBA" id="ARBA00023136"/>
    </source>
</evidence>